<protein>
    <submittedName>
        <fullName evidence="4">Isoaspartyl peptidase/L-asparaginase</fullName>
    </submittedName>
</protein>
<organism evidence="4 5">
    <name type="scientific">Telmatocola sphagniphila</name>
    <dbReference type="NCBI Taxonomy" id="1123043"/>
    <lineage>
        <taxon>Bacteria</taxon>
        <taxon>Pseudomonadati</taxon>
        <taxon>Planctomycetota</taxon>
        <taxon>Planctomycetia</taxon>
        <taxon>Gemmatales</taxon>
        <taxon>Gemmataceae</taxon>
    </lineage>
</organism>
<dbReference type="SUPFAM" id="SSF56235">
    <property type="entry name" value="N-terminal nucleophile aminohydrolases (Ntn hydrolases)"/>
    <property type="match status" value="1"/>
</dbReference>
<keyword evidence="5" id="KW-1185">Reference proteome</keyword>
<accession>A0A8E6B4U2</accession>
<sequence length="290" mass="29984">MPEPVVIATWPFGKIAAEAASKLLLAGKPAIDAAVAGAQAVEDDGTTRSVGFGGIGNRIGTVSLDSCVMDGRTLDCGSVAGVENIRHVAALAKRVYEKTPHVMLVGEWARIFAIQNGFPLDTLNTPGSVADWEKNRPKPDEPHVLGHDTVTVLAQDMKGHLGGACTTSGLAYKVPGRVGDSPIIGCGLYVDDTAGAAGGTGVGEEIIRVVGAMFIVEQMRAGKTPQEATEAAIQRVIANAGRRGVHVASVCFLALDPKGNVGAACTKGSNFTYAVARGAKIELLKSKELS</sequence>
<evidence type="ECO:0000256" key="2">
    <source>
        <dbReference type="PIRSR" id="PIRSR600246-2"/>
    </source>
</evidence>
<dbReference type="GO" id="GO:0016811">
    <property type="term" value="F:hydrolase activity, acting on carbon-nitrogen (but not peptide) bonds, in linear amides"/>
    <property type="evidence" value="ECO:0007669"/>
    <property type="project" value="UniProtKB-ARBA"/>
</dbReference>
<dbReference type="Pfam" id="PF01112">
    <property type="entry name" value="Asparaginase_2"/>
    <property type="match status" value="1"/>
</dbReference>
<evidence type="ECO:0000313" key="5">
    <source>
        <dbReference type="Proteomes" id="UP000676194"/>
    </source>
</evidence>
<dbReference type="KEGG" id="tsph:KIH39_21350"/>
<name>A0A8E6B4U2_9BACT</name>
<dbReference type="RefSeq" id="WP_213495248.1">
    <property type="nucleotide sequence ID" value="NZ_CP074694.1"/>
</dbReference>
<feature type="binding site" evidence="2">
    <location>
        <begin position="177"/>
        <end position="180"/>
    </location>
    <ligand>
        <name>substrate</name>
    </ligand>
</feature>
<reference evidence="4" key="1">
    <citation type="submission" date="2021-05" db="EMBL/GenBank/DDBJ databases">
        <title>Complete genome sequence of the cellulolytic planctomycete Telmatocola sphagniphila SP2T and characterization of the first cellulase from planctomycetes.</title>
        <authorList>
            <person name="Rakitin A.L."/>
            <person name="Beletsky A.V."/>
            <person name="Naumoff D.G."/>
            <person name="Kulichevskaya I.S."/>
            <person name="Mardanov A.V."/>
            <person name="Ravin N.V."/>
            <person name="Dedysh S.N."/>
        </authorList>
    </citation>
    <scope>NUCLEOTIDE SEQUENCE</scope>
    <source>
        <strain evidence="4">SP2T</strain>
    </source>
</reference>
<feature type="binding site" evidence="2">
    <location>
        <begin position="200"/>
        <end position="203"/>
    </location>
    <ligand>
        <name>substrate</name>
    </ligand>
</feature>
<dbReference type="InterPro" id="IPR000246">
    <property type="entry name" value="Peptidase_T2"/>
</dbReference>
<dbReference type="InterPro" id="IPR029055">
    <property type="entry name" value="Ntn_hydrolases_N"/>
</dbReference>
<dbReference type="AlphaFoldDB" id="A0A8E6B4U2"/>
<gene>
    <name evidence="4" type="ORF">KIH39_21350</name>
</gene>
<evidence type="ECO:0000256" key="1">
    <source>
        <dbReference type="PIRSR" id="PIRSR600246-1"/>
    </source>
</evidence>
<feature type="site" description="Cleavage; by autolysis" evidence="3">
    <location>
        <begin position="148"/>
        <end position="149"/>
    </location>
</feature>
<feature type="active site" description="Nucleophile" evidence="1">
    <location>
        <position position="149"/>
    </location>
</feature>
<dbReference type="GO" id="GO:0005737">
    <property type="term" value="C:cytoplasm"/>
    <property type="evidence" value="ECO:0007669"/>
    <property type="project" value="TreeGrafter"/>
</dbReference>
<evidence type="ECO:0000313" key="4">
    <source>
        <dbReference type="EMBL" id="QVL31367.1"/>
    </source>
</evidence>
<dbReference type="Proteomes" id="UP000676194">
    <property type="component" value="Chromosome"/>
</dbReference>
<dbReference type="EMBL" id="CP074694">
    <property type="protein sequence ID" value="QVL31367.1"/>
    <property type="molecule type" value="Genomic_DNA"/>
</dbReference>
<dbReference type="Gene3D" id="3.60.20.30">
    <property type="entry name" value="(Glycosyl)asparaginase"/>
    <property type="match status" value="1"/>
</dbReference>
<dbReference type="PANTHER" id="PTHR10188">
    <property type="entry name" value="L-ASPARAGINASE"/>
    <property type="match status" value="1"/>
</dbReference>
<proteinExistence type="predicted"/>
<evidence type="ECO:0000256" key="3">
    <source>
        <dbReference type="PIRSR" id="PIRSR600246-3"/>
    </source>
</evidence>
<dbReference type="PANTHER" id="PTHR10188:SF6">
    <property type="entry name" value="N(4)-(BETA-N-ACETYLGLUCOSAMINYL)-L-ASPARAGINASE"/>
    <property type="match status" value="1"/>
</dbReference>